<evidence type="ECO:0000256" key="2">
    <source>
        <dbReference type="ARBA" id="ARBA00022695"/>
    </source>
</evidence>
<evidence type="ECO:0000256" key="1">
    <source>
        <dbReference type="ARBA" id="ARBA00022679"/>
    </source>
</evidence>
<dbReference type="HAMAP" id="MF_02114">
    <property type="entry name" value="CofC"/>
    <property type="match status" value="1"/>
</dbReference>
<gene>
    <name evidence="6" type="primary">cofC</name>
    <name evidence="5" type="synonym">fbiD</name>
    <name evidence="6" type="ORF">CTE05_32890</name>
</gene>
<feature type="binding site" evidence="5">
    <location>
        <position position="151"/>
    </location>
    <ligand>
        <name>phosphoenolpyruvate</name>
        <dbReference type="ChEBI" id="CHEBI:58702"/>
    </ligand>
</feature>
<dbReference type="Gene3D" id="3.90.550.10">
    <property type="entry name" value="Spore Coat Polysaccharide Biosynthesis Protein SpsA, Chain A"/>
    <property type="match status" value="1"/>
</dbReference>
<dbReference type="SUPFAM" id="SSF53448">
    <property type="entry name" value="Nucleotide-diphospho-sugar transferases"/>
    <property type="match status" value="1"/>
</dbReference>
<sequence length="200" mass="20221">MRWVVVVPVKPAVDGKTRLAGVLSTPAREGLVRAMALDTIAAAVATTEVVRVVVVTADVPLRTLLAGSVDLVDEPGGGLNGAVRAGIDRAVRSDAGVAVLLGDLPALRPDDLADALSMASAHERAFVADADGTGTTLLAASPGVALQPRFGPGSAAAHELAGHVRLAVVATSTVRRDVDVPDDLIEVARLGVGPATRAVL</sequence>
<comment type="pathway">
    <text evidence="5">Cofactor biosynthesis; coenzyme F420 biosynthesis.</text>
</comment>
<dbReference type="Proteomes" id="UP000321049">
    <property type="component" value="Unassembled WGS sequence"/>
</dbReference>
<reference evidence="6 7" key="1">
    <citation type="submission" date="2019-07" db="EMBL/GenBank/DDBJ databases">
        <title>Whole genome shotgun sequence of Cellulomonas terrae NBRC 100819.</title>
        <authorList>
            <person name="Hosoyama A."/>
            <person name="Uohara A."/>
            <person name="Ohji S."/>
            <person name="Ichikawa N."/>
        </authorList>
    </citation>
    <scope>NUCLEOTIDE SEQUENCE [LARGE SCALE GENOMIC DNA]</scope>
    <source>
        <strain evidence="6 7">NBRC 100819</strain>
    </source>
</reference>
<name>A0A511JNY2_9CELL</name>
<comment type="caution">
    <text evidence="6">The sequence shown here is derived from an EMBL/GenBank/DDBJ whole genome shotgun (WGS) entry which is preliminary data.</text>
</comment>
<evidence type="ECO:0000256" key="4">
    <source>
        <dbReference type="ARBA" id="ARBA00023134"/>
    </source>
</evidence>
<organism evidence="6 7">
    <name type="scientific">Cellulomonas terrae</name>
    <dbReference type="NCBI Taxonomy" id="311234"/>
    <lineage>
        <taxon>Bacteria</taxon>
        <taxon>Bacillati</taxon>
        <taxon>Actinomycetota</taxon>
        <taxon>Actinomycetes</taxon>
        <taxon>Micrococcales</taxon>
        <taxon>Cellulomonadaceae</taxon>
        <taxon>Cellulomonas</taxon>
    </lineage>
</organism>
<dbReference type="GO" id="GO:0005525">
    <property type="term" value="F:GTP binding"/>
    <property type="evidence" value="ECO:0007669"/>
    <property type="project" value="UniProtKB-KW"/>
</dbReference>
<dbReference type="PANTHER" id="PTHR40392">
    <property type="entry name" value="2-PHOSPHO-L-LACTATE GUANYLYLTRANSFERASE"/>
    <property type="match status" value="1"/>
</dbReference>
<dbReference type="EC" id="2.7.7.105" evidence="5"/>
<keyword evidence="7" id="KW-1185">Reference proteome</keyword>
<dbReference type="Pfam" id="PF01983">
    <property type="entry name" value="CofC"/>
    <property type="match status" value="1"/>
</dbReference>
<dbReference type="NCBIfam" id="TIGR03552">
    <property type="entry name" value="F420_cofC"/>
    <property type="match status" value="1"/>
</dbReference>
<keyword evidence="4 5" id="KW-0342">GTP-binding</keyword>
<dbReference type="RefSeq" id="WP_146847380.1">
    <property type="nucleotide sequence ID" value="NZ_BJWH01000021.1"/>
</dbReference>
<dbReference type="OrthoDB" id="5144578at2"/>
<feature type="binding site" evidence="5">
    <location>
        <position position="154"/>
    </location>
    <ligand>
        <name>phosphoenolpyruvate</name>
        <dbReference type="ChEBI" id="CHEBI:58702"/>
    </ligand>
</feature>
<dbReference type="EMBL" id="BJWH01000021">
    <property type="protein sequence ID" value="GEL99742.1"/>
    <property type="molecule type" value="Genomic_DNA"/>
</dbReference>
<keyword evidence="3 5" id="KW-0547">Nucleotide-binding</keyword>
<comment type="function">
    <text evidence="5">Guanylyltransferase that catalyzes the activation of phosphoenolpyruvate (PEP) as enolpyruvoyl-2-diphospho-5'-guanosine, via the condensation of PEP with GTP. It is involved in the biosynthesis of coenzyme F420, a hydride carrier cofactor.</text>
</comment>
<evidence type="ECO:0000256" key="3">
    <source>
        <dbReference type="ARBA" id="ARBA00022741"/>
    </source>
</evidence>
<protein>
    <recommendedName>
        <fullName evidence="5">Phosphoenolpyruvate guanylyltransferase</fullName>
        <shortName evidence="5">PEP guanylyltransferase</shortName>
        <ecNumber evidence="5">2.7.7.105</ecNumber>
    </recommendedName>
</protein>
<proteinExistence type="inferred from homology"/>
<dbReference type="GO" id="GO:0052645">
    <property type="term" value="P:F420-0 metabolic process"/>
    <property type="evidence" value="ECO:0007669"/>
    <property type="project" value="UniProtKB-UniRule"/>
</dbReference>
<comment type="catalytic activity">
    <reaction evidence="5">
        <text>phosphoenolpyruvate + GTP + H(+) = enolpyruvoyl-2-diphospho-5'-guanosine + diphosphate</text>
        <dbReference type="Rhea" id="RHEA:30519"/>
        <dbReference type="ChEBI" id="CHEBI:15378"/>
        <dbReference type="ChEBI" id="CHEBI:33019"/>
        <dbReference type="ChEBI" id="CHEBI:37565"/>
        <dbReference type="ChEBI" id="CHEBI:58702"/>
        <dbReference type="ChEBI" id="CHEBI:143701"/>
        <dbReference type="EC" id="2.7.7.105"/>
    </reaction>
</comment>
<accession>A0A511JNY2</accession>
<dbReference type="AlphaFoldDB" id="A0A511JNY2"/>
<evidence type="ECO:0000313" key="7">
    <source>
        <dbReference type="Proteomes" id="UP000321049"/>
    </source>
</evidence>
<dbReference type="InterPro" id="IPR002835">
    <property type="entry name" value="CofC"/>
</dbReference>
<keyword evidence="1 5" id="KW-0808">Transferase</keyword>
<feature type="binding site" evidence="5">
    <location>
        <position position="135"/>
    </location>
    <ligand>
        <name>phosphoenolpyruvate</name>
        <dbReference type="ChEBI" id="CHEBI:58702"/>
    </ligand>
</feature>
<comment type="similarity">
    <text evidence="5">Belongs to the CofC family.</text>
</comment>
<dbReference type="UniPathway" id="UPA00071"/>
<keyword evidence="2 5" id="KW-0548">Nucleotidyltransferase</keyword>
<evidence type="ECO:0000256" key="5">
    <source>
        <dbReference type="HAMAP-Rule" id="MF_02114"/>
    </source>
</evidence>
<evidence type="ECO:0000313" key="6">
    <source>
        <dbReference type="EMBL" id="GEL99742.1"/>
    </source>
</evidence>
<dbReference type="GO" id="GO:0043814">
    <property type="term" value="F:phospholactate guanylyltransferase activity"/>
    <property type="evidence" value="ECO:0007669"/>
    <property type="project" value="InterPro"/>
</dbReference>
<dbReference type="InterPro" id="IPR029044">
    <property type="entry name" value="Nucleotide-diphossugar_trans"/>
</dbReference>
<dbReference type="PANTHER" id="PTHR40392:SF1">
    <property type="entry name" value="2-PHOSPHO-L-LACTATE GUANYLYLTRANSFERASE"/>
    <property type="match status" value="1"/>
</dbReference>